<dbReference type="AlphaFoldDB" id="A0AAN8LC35"/>
<dbReference type="Proteomes" id="UP001356427">
    <property type="component" value="Unassembled WGS sequence"/>
</dbReference>
<sequence>MFSLKALVLTDKKSPLIHSSSSSLCLSWSLTSGVPESVTAPMTWQTVLFWMLVLSLPCLYTCKAVRTVSLSPSAGHLWHHPARHNVNKCVNAPVLQHQNLLSTPLPLLATQPLPQSGWVNSFLAGPVQG</sequence>
<proteinExistence type="predicted"/>
<keyword evidence="2" id="KW-1185">Reference proteome</keyword>
<gene>
    <name evidence="1" type="ORF">J4Q44_G00242070</name>
</gene>
<name>A0AAN8LC35_9TELE</name>
<comment type="caution">
    <text evidence="1">The sequence shown here is derived from an EMBL/GenBank/DDBJ whole genome shotgun (WGS) entry which is preliminary data.</text>
</comment>
<protein>
    <submittedName>
        <fullName evidence="1">Uncharacterized protein</fullName>
    </submittedName>
</protein>
<reference evidence="1 2" key="1">
    <citation type="submission" date="2021-04" db="EMBL/GenBank/DDBJ databases">
        <authorList>
            <person name="De Guttry C."/>
            <person name="Zahm M."/>
            <person name="Klopp C."/>
            <person name="Cabau C."/>
            <person name="Louis A."/>
            <person name="Berthelot C."/>
            <person name="Parey E."/>
            <person name="Roest Crollius H."/>
            <person name="Montfort J."/>
            <person name="Robinson-Rechavi M."/>
            <person name="Bucao C."/>
            <person name="Bouchez O."/>
            <person name="Gislard M."/>
            <person name="Lluch J."/>
            <person name="Milhes M."/>
            <person name="Lampietro C."/>
            <person name="Lopez Roques C."/>
            <person name="Donnadieu C."/>
            <person name="Braasch I."/>
            <person name="Desvignes T."/>
            <person name="Postlethwait J."/>
            <person name="Bobe J."/>
            <person name="Wedekind C."/>
            <person name="Guiguen Y."/>
        </authorList>
    </citation>
    <scope>NUCLEOTIDE SEQUENCE [LARGE SCALE GENOMIC DNA]</scope>
    <source>
        <strain evidence="1">Cs_M1</strain>
        <tissue evidence="1">Blood</tissue>
    </source>
</reference>
<accession>A0AAN8LC35</accession>
<organism evidence="1 2">
    <name type="scientific">Coregonus suidteri</name>
    <dbReference type="NCBI Taxonomy" id="861788"/>
    <lineage>
        <taxon>Eukaryota</taxon>
        <taxon>Metazoa</taxon>
        <taxon>Chordata</taxon>
        <taxon>Craniata</taxon>
        <taxon>Vertebrata</taxon>
        <taxon>Euteleostomi</taxon>
        <taxon>Actinopterygii</taxon>
        <taxon>Neopterygii</taxon>
        <taxon>Teleostei</taxon>
        <taxon>Protacanthopterygii</taxon>
        <taxon>Salmoniformes</taxon>
        <taxon>Salmonidae</taxon>
        <taxon>Coregoninae</taxon>
        <taxon>Coregonus</taxon>
    </lineage>
</organism>
<dbReference type="EMBL" id="JAGTTL010000022">
    <property type="protein sequence ID" value="KAK6305427.1"/>
    <property type="molecule type" value="Genomic_DNA"/>
</dbReference>
<evidence type="ECO:0000313" key="2">
    <source>
        <dbReference type="Proteomes" id="UP001356427"/>
    </source>
</evidence>
<evidence type="ECO:0000313" key="1">
    <source>
        <dbReference type="EMBL" id="KAK6305427.1"/>
    </source>
</evidence>